<feature type="region of interest" description="Disordered" evidence="1">
    <location>
        <begin position="65"/>
        <end position="98"/>
    </location>
</feature>
<feature type="compositionally biased region" description="Polar residues" evidence="1">
    <location>
        <begin position="75"/>
        <end position="87"/>
    </location>
</feature>
<protein>
    <recommendedName>
        <fullName evidence="4">tRNA_anti-like</fullName>
    </recommendedName>
</protein>
<name>A0A8S5NYV9_9CAUD</name>
<organism evidence="3">
    <name type="scientific">Siphoviridae sp. ctiMP24</name>
    <dbReference type="NCBI Taxonomy" id="2825621"/>
    <lineage>
        <taxon>Viruses</taxon>
        <taxon>Duplodnaviria</taxon>
        <taxon>Heunggongvirae</taxon>
        <taxon>Uroviricota</taxon>
        <taxon>Caudoviricetes</taxon>
    </lineage>
</organism>
<keyword evidence="2" id="KW-1133">Transmembrane helix</keyword>
<reference evidence="3" key="1">
    <citation type="journal article" date="2021" name="Proc. Natl. Acad. Sci. U.S.A.">
        <title>A Catalog of Tens of Thousands of Viruses from Human Metagenomes Reveals Hidden Associations with Chronic Diseases.</title>
        <authorList>
            <person name="Tisza M.J."/>
            <person name="Buck C.B."/>
        </authorList>
    </citation>
    <scope>NUCLEOTIDE SEQUENCE</scope>
    <source>
        <strain evidence="3">CtiMP24</strain>
    </source>
</reference>
<dbReference type="Gene3D" id="2.40.50.140">
    <property type="entry name" value="Nucleic acid-binding proteins"/>
    <property type="match status" value="1"/>
</dbReference>
<evidence type="ECO:0000256" key="2">
    <source>
        <dbReference type="SAM" id="Phobius"/>
    </source>
</evidence>
<evidence type="ECO:0008006" key="4">
    <source>
        <dbReference type="Google" id="ProtNLM"/>
    </source>
</evidence>
<keyword evidence="2" id="KW-0812">Transmembrane</keyword>
<accession>A0A8S5NYV9</accession>
<dbReference type="InterPro" id="IPR024422">
    <property type="entry name" value="Protein_unknown_function_OB"/>
</dbReference>
<sequence length="216" mass="23918">MDNQNNTTPEYTGEQKICKHCKKAIPKASKVCPHCMKKQGAKTSTIVIVVVAVIALAAIFGNLNSNDTPEVKDNQPVSNQDNNLPNDQQRETPDAPEVVTPEAPAFDYEFSDVVDLIQEYKDNEVSADNKYKDKTVKVTGIVKDIGKDILDSAYITINDGKDITWDYAQCYFKDKDEVAKIENLSKGDTVTLIGKVGSYSLTLTINKCEFVEETAE</sequence>
<feature type="transmembrane region" description="Helical" evidence="2">
    <location>
        <begin position="46"/>
        <end position="63"/>
    </location>
</feature>
<keyword evidence="2" id="KW-0472">Membrane</keyword>
<dbReference type="EMBL" id="BK015297">
    <property type="protein sequence ID" value="DAD99989.1"/>
    <property type="molecule type" value="Genomic_DNA"/>
</dbReference>
<dbReference type="InterPro" id="IPR012340">
    <property type="entry name" value="NA-bd_OB-fold"/>
</dbReference>
<proteinExistence type="predicted"/>
<evidence type="ECO:0000256" key="1">
    <source>
        <dbReference type="SAM" id="MobiDB-lite"/>
    </source>
</evidence>
<evidence type="ECO:0000313" key="3">
    <source>
        <dbReference type="EMBL" id="DAD99989.1"/>
    </source>
</evidence>
<dbReference type="Pfam" id="PF12869">
    <property type="entry name" value="tRNA_anti-like"/>
    <property type="match status" value="1"/>
</dbReference>